<keyword evidence="3" id="KW-1185">Reference proteome</keyword>
<evidence type="ECO:0000256" key="1">
    <source>
        <dbReference type="ARBA" id="ARBA00022821"/>
    </source>
</evidence>
<dbReference type="InterPro" id="IPR050905">
    <property type="entry name" value="Plant_NBS-LRR"/>
</dbReference>
<evidence type="ECO:0000313" key="3">
    <source>
        <dbReference type="Proteomes" id="UP000325577"/>
    </source>
</evidence>
<keyword evidence="1" id="KW-0611">Plant defense</keyword>
<organism evidence="2 3">
    <name type="scientific">Nyssa sinensis</name>
    <dbReference type="NCBI Taxonomy" id="561372"/>
    <lineage>
        <taxon>Eukaryota</taxon>
        <taxon>Viridiplantae</taxon>
        <taxon>Streptophyta</taxon>
        <taxon>Embryophyta</taxon>
        <taxon>Tracheophyta</taxon>
        <taxon>Spermatophyta</taxon>
        <taxon>Magnoliopsida</taxon>
        <taxon>eudicotyledons</taxon>
        <taxon>Gunneridae</taxon>
        <taxon>Pentapetalae</taxon>
        <taxon>asterids</taxon>
        <taxon>Cornales</taxon>
        <taxon>Nyssaceae</taxon>
        <taxon>Nyssa</taxon>
    </lineage>
</organism>
<protein>
    <submittedName>
        <fullName evidence="2">Uncharacterized protein</fullName>
    </submittedName>
</protein>
<gene>
    <name evidence="2" type="ORF">F0562_007278</name>
</gene>
<name>A0A5J5A4W5_9ASTE</name>
<evidence type="ECO:0000313" key="2">
    <source>
        <dbReference type="EMBL" id="KAA8525419.1"/>
    </source>
</evidence>
<dbReference type="PANTHER" id="PTHR33463:SF198">
    <property type="entry name" value="RPP4C3"/>
    <property type="match status" value="1"/>
</dbReference>
<reference evidence="2 3" key="1">
    <citation type="submission" date="2019-09" db="EMBL/GenBank/DDBJ databases">
        <title>A chromosome-level genome assembly of the Chinese tupelo Nyssa sinensis.</title>
        <authorList>
            <person name="Yang X."/>
            <person name="Kang M."/>
            <person name="Yang Y."/>
            <person name="Xiong H."/>
            <person name="Wang M."/>
            <person name="Zhang Z."/>
            <person name="Wang Z."/>
            <person name="Wu H."/>
            <person name="Ma T."/>
            <person name="Liu J."/>
            <person name="Xi Z."/>
        </authorList>
    </citation>
    <scope>NUCLEOTIDE SEQUENCE [LARGE SCALE GENOMIC DNA]</scope>
    <source>
        <strain evidence="2">J267</strain>
        <tissue evidence="2">Leaf</tissue>
    </source>
</reference>
<dbReference type="Proteomes" id="UP000325577">
    <property type="component" value="Linkage Group LG3"/>
</dbReference>
<dbReference type="AlphaFoldDB" id="A0A5J5A4W5"/>
<accession>A0A5J5A4W5</accession>
<proteinExistence type="predicted"/>
<sequence length="232" mass="26154">MAGDIAITIMEKLIDYTIVPIGRQFDYVFSYKCNITNLQIGVEKLNRDQIDGNQLSSDACDKDEVKSFCNDLNTWLNDVDEINNDDIVKLVVEDKPIHNACLKGWCPNLITRHQLSRKAKKMTNKIAKLRTDGEQIRSKIRDALNTAKVTELHTDVLTTVVSQNQNMISIQAQTAYMLGLKFAEIDLGRVGQLCSRLLQGNKQILVILDVLKSIVFCLHIFLINTCMKPVGS</sequence>
<dbReference type="PANTHER" id="PTHR33463">
    <property type="entry name" value="NB-ARC DOMAIN-CONTAINING PROTEIN-RELATED"/>
    <property type="match status" value="1"/>
</dbReference>
<dbReference type="EMBL" id="CM018046">
    <property type="protein sequence ID" value="KAA8525419.1"/>
    <property type="molecule type" value="Genomic_DNA"/>
</dbReference>